<keyword evidence="3" id="KW-1185">Reference proteome</keyword>
<dbReference type="Proteomes" id="UP001562354">
    <property type="component" value="Unassembled WGS sequence"/>
</dbReference>
<name>A0ABR3PJN7_9PEZI</name>
<protein>
    <recommendedName>
        <fullName evidence="1">Protein kinase domain-containing protein</fullName>
    </recommendedName>
</protein>
<dbReference type="Gene3D" id="1.10.510.10">
    <property type="entry name" value="Transferase(Phosphotransferase) domain 1"/>
    <property type="match status" value="1"/>
</dbReference>
<comment type="caution">
    <text evidence="2">The sequence shown here is derived from an EMBL/GenBank/DDBJ whole genome shotgun (WGS) entry which is preliminary data.</text>
</comment>
<reference evidence="2 3" key="1">
    <citation type="submission" date="2024-07" db="EMBL/GenBank/DDBJ databases">
        <title>Draft sequence of the Neodothiora populina.</title>
        <authorList>
            <person name="Drown D.D."/>
            <person name="Schuette U.S."/>
            <person name="Buechlein A.B."/>
            <person name="Rusch D.R."/>
            <person name="Winton L.W."/>
            <person name="Adams G.A."/>
        </authorList>
    </citation>
    <scope>NUCLEOTIDE SEQUENCE [LARGE SCALE GENOMIC DNA]</scope>
    <source>
        <strain evidence="2 3">CPC 39397</strain>
    </source>
</reference>
<evidence type="ECO:0000259" key="1">
    <source>
        <dbReference type="PROSITE" id="PS50011"/>
    </source>
</evidence>
<dbReference type="GeneID" id="95978757"/>
<dbReference type="InterPro" id="IPR011009">
    <property type="entry name" value="Kinase-like_dom_sf"/>
</dbReference>
<proteinExistence type="predicted"/>
<sequence>MMGNVMWRSPEGQLGRGIDKSSEVFSFGLLCFFVITGVEWLHPDVDNLEVEPEPVILFKLLTAFGPVPDALIRRVNDERGSALLKGLWQSIEEEKLYDPFKRWEEQTFPNLDHEAKRVISSMTNLDPERRLTMAEVMEDPYWSDADDYHVEDVEEST</sequence>
<dbReference type="PROSITE" id="PS50011">
    <property type="entry name" value="PROTEIN_KINASE_DOM"/>
    <property type="match status" value="1"/>
</dbReference>
<evidence type="ECO:0000313" key="2">
    <source>
        <dbReference type="EMBL" id="KAL1306342.1"/>
    </source>
</evidence>
<accession>A0ABR3PJN7</accession>
<gene>
    <name evidence="2" type="ORF">AAFC00_005057</name>
</gene>
<organism evidence="2 3">
    <name type="scientific">Neodothiora populina</name>
    <dbReference type="NCBI Taxonomy" id="2781224"/>
    <lineage>
        <taxon>Eukaryota</taxon>
        <taxon>Fungi</taxon>
        <taxon>Dikarya</taxon>
        <taxon>Ascomycota</taxon>
        <taxon>Pezizomycotina</taxon>
        <taxon>Dothideomycetes</taxon>
        <taxon>Dothideomycetidae</taxon>
        <taxon>Dothideales</taxon>
        <taxon>Dothioraceae</taxon>
        <taxon>Neodothiora</taxon>
    </lineage>
</organism>
<dbReference type="RefSeq" id="XP_069202615.1">
    <property type="nucleotide sequence ID" value="XM_069344789.1"/>
</dbReference>
<feature type="domain" description="Protein kinase" evidence="1">
    <location>
        <begin position="1"/>
        <end position="142"/>
    </location>
</feature>
<evidence type="ECO:0000313" key="3">
    <source>
        <dbReference type="Proteomes" id="UP001562354"/>
    </source>
</evidence>
<dbReference type="SUPFAM" id="SSF56112">
    <property type="entry name" value="Protein kinase-like (PK-like)"/>
    <property type="match status" value="1"/>
</dbReference>
<dbReference type="InterPro" id="IPR000719">
    <property type="entry name" value="Prot_kinase_dom"/>
</dbReference>
<dbReference type="EMBL" id="JBFMKM010000004">
    <property type="protein sequence ID" value="KAL1306342.1"/>
    <property type="molecule type" value="Genomic_DNA"/>
</dbReference>